<sequence>MRIRKVIAYCDEVLAERGEPVARPLRRGVAAAIIPNPWLATDTRADLAPVVESIAAPLALLLTAYLTKLVGPPARIEAFGKAAIVGLSGEMEHGAALLHTPFFGNIIRERFDATDYISFADAQGAPGTSLVVPMAHKNDGGLRAYFESVPLQIDDAPEADEIVVAVAAADGPRPNQRIGDRTTDRRVRLSEYADHYLIGGEIP</sequence>
<dbReference type="InterPro" id="IPR009569">
    <property type="entry name" value="AA_synth_put"/>
</dbReference>
<evidence type="ECO:0000313" key="1">
    <source>
        <dbReference type="EMBL" id="MBK4348828.1"/>
    </source>
</evidence>
<dbReference type="Pfam" id="PF06684">
    <property type="entry name" value="AA_synth"/>
    <property type="match status" value="1"/>
</dbReference>
<reference evidence="1" key="1">
    <citation type="submission" date="2021-01" db="EMBL/GenBank/DDBJ databases">
        <title>Lacisediminihabitans sp. nov. strain G11-30, isolated from Antarctic Soil.</title>
        <authorList>
            <person name="Li J."/>
        </authorList>
    </citation>
    <scope>NUCLEOTIDE SEQUENCE</scope>
    <source>
        <strain evidence="1">G11-30</strain>
    </source>
</reference>
<gene>
    <name evidence="1" type="ORF">IV501_14405</name>
</gene>
<dbReference type="Proteomes" id="UP000636458">
    <property type="component" value="Unassembled WGS sequence"/>
</dbReference>
<comment type="caution">
    <text evidence="1">The sequence shown here is derived from an EMBL/GenBank/DDBJ whole genome shotgun (WGS) entry which is preliminary data.</text>
</comment>
<protein>
    <submittedName>
        <fullName evidence="1">Amino acid synthesis family protein</fullName>
    </submittedName>
</protein>
<evidence type="ECO:0000313" key="2">
    <source>
        <dbReference type="Proteomes" id="UP000636458"/>
    </source>
</evidence>
<keyword evidence="2" id="KW-1185">Reference proteome</keyword>
<dbReference type="AlphaFoldDB" id="A0A934W3D0"/>
<name>A0A934W3D0_9MICO</name>
<accession>A0A934W3D0</accession>
<dbReference type="Gene3D" id="3.30.1330.110">
    <property type="entry name" value="BB2672"/>
    <property type="match status" value="1"/>
</dbReference>
<dbReference type="InterPro" id="IPR035936">
    <property type="entry name" value="BB2672"/>
</dbReference>
<dbReference type="EMBL" id="JAEPES010000005">
    <property type="protein sequence ID" value="MBK4348828.1"/>
    <property type="molecule type" value="Genomic_DNA"/>
</dbReference>
<organism evidence="1 2">
    <name type="scientific">Lacisediminihabitans changchengi</name>
    <dbReference type="NCBI Taxonomy" id="2787634"/>
    <lineage>
        <taxon>Bacteria</taxon>
        <taxon>Bacillati</taxon>
        <taxon>Actinomycetota</taxon>
        <taxon>Actinomycetes</taxon>
        <taxon>Micrococcales</taxon>
        <taxon>Microbacteriaceae</taxon>
        <taxon>Lacisediminihabitans</taxon>
    </lineage>
</organism>
<dbReference type="SUPFAM" id="SSF160519">
    <property type="entry name" value="BB2672-like"/>
    <property type="match status" value="1"/>
</dbReference>
<proteinExistence type="predicted"/>
<dbReference type="RefSeq" id="WP_200557067.1">
    <property type="nucleotide sequence ID" value="NZ_JAEPES010000005.1"/>
</dbReference>